<dbReference type="GO" id="GO:0005886">
    <property type="term" value="C:plasma membrane"/>
    <property type="evidence" value="ECO:0007669"/>
    <property type="project" value="UniProtKB-SubCell"/>
</dbReference>
<keyword evidence="5 6" id="KW-0472">Membrane</keyword>
<comment type="caution">
    <text evidence="7">The sequence shown here is derived from an EMBL/GenBank/DDBJ whole genome shotgun (WGS) entry which is preliminary data.</text>
</comment>
<evidence type="ECO:0000313" key="7">
    <source>
        <dbReference type="EMBL" id="GIY78316.1"/>
    </source>
</evidence>
<organism evidence="7 8">
    <name type="scientific">Caerostris darwini</name>
    <dbReference type="NCBI Taxonomy" id="1538125"/>
    <lineage>
        <taxon>Eukaryota</taxon>
        <taxon>Metazoa</taxon>
        <taxon>Ecdysozoa</taxon>
        <taxon>Arthropoda</taxon>
        <taxon>Chelicerata</taxon>
        <taxon>Arachnida</taxon>
        <taxon>Araneae</taxon>
        <taxon>Araneomorphae</taxon>
        <taxon>Entelegynae</taxon>
        <taxon>Araneoidea</taxon>
        <taxon>Araneidae</taxon>
        <taxon>Caerostris</taxon>
    </lineage>
</organism>
<reference evidence="7 8" key="1">
    <citation type="submission" date="2021-06" db="EMBL/GenBank/DDBJ databases">
        <title>Caerostris darwini draft genome.</title>
        <authorList>
            <person name="Kono N."/>
            <person name="Arakawa K."/>
        </authorList>
    </citation>
    <scope>NUCLEOTIDE SEQUENCE [LARGE SCALE GENOMIC DNA]</scope>
</reference>
<evidence type="ECO:0000256" key="3">
    <source>
        <dbReference type="ARBA" id="ARBA00022692"/>
    </source>
</evidence>
<evidence type="ECO:0000313" key="8">
    <source>
        <dbReference type="Proteomes" id="UP001054837"/>
    </source>
</evidence>
<evidence type="ECO:0000256" key="4">
    <source>
        <dbReference type="ARBA" id="ARBA00022989"/>
    </source>
</evidence>
<dbReference type="GO" id="GO:0050909">
    <property type="term" value="P:sensory perception of taste"/>
    <property type="evidence" value="ECO:0007669"/>
    <property type="project" value="InterPro"/>
</dbReference>
<feature type="transmembrane region" description="Helical" evidence="6">
    <location>
        <begin position="67"/>
        <end position="90"/>
    </location>
</feature>
<sequence>MHRSSRRIDQVTSRNEIDFLKEYFKIVEVIDQLKTVLSFPMLVILTSSFFTSCTGIAFFVSEAPDLLATYAVEISSNIITGISTIISLTICSSRISECMSDVKETVECLIERHQFGNLRFEQKVIFLLKRIEKKEVIYMSACDMVYFQRDFLLTVFGTLFSYGVLIYTLNI</sequence>
<dbReference type="InterPro" id="IPR013604">
    <property type="entry name" value="7TM_chemorcpt"/>
</dbReference>
<protein>
    <submittedName>
        <fullName evidence="7">Uncharacterized protein</fullName>
    </submittedName>
</protein>
<dbReference type="EMBL" id="BPLQ01014226">
    <property type="protein sequence ID" value="GIY78316.1"/>
    <property type="molecule type" value="Genomic_DNA"/>
</dbReference>
<evidence type="ECO:0000256" key="2">
    <source>
        <dbReference type="ARBA" id="ARBA00022475"/>
    </source>
</evidence>
<feature type="transmembrane region" description="Helical" evidence="6">
    <location>
        <begin position="42"/>
        <end position="61"/>
    </location>
</feature>
<proteinExistence type="predicted"/>
<keyword evidence="4 6" id="KW-1133">Transmembrane helix</keyword>
<comment type="subcellular location">
    <subcellularLocation>
        <location evidence="1">Cell membrane</location>
        <topology evidence="1">Multi-pass membrane protein</topology>
    </subcellularLocation>
</comment>
<keyword evidence="8" id="KW-1185">Reference proteome</keyword>
<keyword evidence="2" id="KW-1003">Cell membrane</keyword>
<evidence type="ECO:0000256" key="6">
    <source>
        <dbReference type="SAM" id="Phobius"/>
    </source>
</evidence>
<evidence type="ECO:0000256" key="5">
    <source>
        <dbReference type="ARBA" id="ARBA00023136"/>
    </source>
</evidence>
<dbReference type="Proteomes" id="UP001054837">
    <property type="component" value="Unassembled WGS sequence"/>
</dbReference>
<accession>A0AAV4W8Q5</accession>
<keyword evidence="3 6" id="KW-0812">Transmembrane</keyword>
<evidence type="ECO:0000256" key="1">
    <source>
        <dbReference type="ARBA" id="ARBA00004651"/>
    </source>
</evidence>
<dbReference type="AlphaFoldDB" id="A0AAV4W8Q5"/>
<gene>
    <name evidence="7" type="primary">AVEN_70697_1</name>
    <name evidence="7" type="ORF">CDAR_2361</name>
</gene>
<feature type="transmembrane region" description="Helical" evidence="6">
    <location>
        <begin position="151"/>
        <end position="169"/>
    </location>
</feature>
<dbReference type="Pfam" id="PF08395">
    <property type="entry name" value="7tm_7"/>
    <property type="match status" value="1"/>
</dbReference>
<name>A0AAV4W8Q5_9ARAC</name>